<dbReference type="SUPFAM" id="SSF53448">
    <property type="entry name" value="Nucleotide-diphospho-sugar transferases"/>
    <property type="match status" value="1"/>
</dbReference>
<protein>
    <submittedName>
        <fullName evidence="7">Similar to Saccharomyces cerevisiae YIL085C KTR7 Putative mannosyltransferase involved in protein glycosylation</fullName>
    </submittedName>
</protein>
<keyword evidence="5" id="KW-0735">Signal-anchor</keyword>
<evidence type="ECO:0000256" key="6">
    <source>
        <dbReference type="PIRSR" id="PIRSR018153-1"/>
    </source>
</evidence>
<dbReference type="PIRSF" id="PIRSF018153">
    <property type="entry name" value="Glyco_trans_15"/>
    <property type="match status" value="1"/>
</dbReference>
<comment type="caution">
    <text evidence="7">The sequence shown here is derived from an EMBL/GenBank/DDBJ whole genome shotgun (WGS) entry which is preliminary data.</text>
</comment>
<dbReference type="PANTHER" id="PTHR31121">
    <property type="entry name" value="ALPHA-1,2 MANNOSYLTRANSFERASE KTR1"/>
    <property type="match status" value="1"/>
</dbReference>
<name>A0A8H2ZFW6_9SACH</name>
<keyword evidence="8" id="KW-1185">Reference proteome</keyword>
<keyword evidence="3 7" id="KW-0328">Glycosyltransferase</keyword>
<gene>
    <name evidence="7" type="ORF">KABA2_02S04488</name>
</gene>
<evidence type="ECO:0000256" key="4">
    <source>
        <dbReference type="ARBA" id="ARBA00022679"/>
    </source>
</evidence>
<keyword evidence="4 7" id="KW-0808">Transferase</keyword>
<dbReference type="RefSeq" id="XP_041404828.1">
    <property type="nucleotide sequence ID" value="XM_041548894.1"/>
</dbReference>
<dbReference type="InterPro" id="IPR002685">
    <property type="entry name" value="Glyco_trans_15"/>
</dbReference>
<dbReference type="GO" id="GO:0000032">
    <property type="term" value="P:cell wall mannoprotein biosynthetic process"/>
    <property type="evidence" value="ECO:0007669"/>
    <property type="project" value="TreeGrafter"/>
</dbReference>
<dbReference type="GO" id="GO:0005794">
    <property type="term" value="C:Golgi apparatus"/>
    <property type="evidence" value="ECO:0007669"/>
    <property type="project" value="TreeGrafter"/>
</dbReference>
<dbReference type="Pfam" id="PF01793">
    <property type="entry name" value="Glyco_transf_15"/>
    <property type="match status" value="2"/>
</dbReference>
<feature type="active site" description="Nucleophile" evidence="6">
    <location>
        <position position="356"/>
    </location>
</feature>
<dbReference type="Gene3D" id="3.90.550.10">
    <property type="entry name" value="Spore Coat Polysaccharide Biosynthesis Protein SpsA, Chain A"/>
    <property type="match status" value="1"/>
</dbReference>
<accession>A0A8H2ZFW6</accession>
<evidence type="ECO:0000256" key="5">
    <source>
        <dbReference type="ARBA" id="ARBA00022968"/>
    </source>
</evidence>
<dbReference type="OrthoDB" id="439943at2759"/>
<keyword evidence="5" id="KW-0812">Transmembrane</keyword>
<dbReference type="AlphaFoldDB" id="A0A8H2ZFW6"/>
<comment type="subcellular location">
    <subcellularLocation>
        <location evidence="1">Membrane</location>
        <topology evidence="1">Single-pass type II membrane protein</topology>
    </subcellularLocation>
</comment>
<dbReference type="InterPro" id="IPR029044">
    <property type="entry name" value="Nucleotide-diphossugar_trans"/>
</dbReference>
<dbReference type="Proteomes" id="UP000644660">
    <property type="component" value="Unassembled WGS sequence"/>
</dbReference>
<evidence type="ECO:0000313" key="8">
    <source>
        <dbReference type="Proteomes" id="UP000644660"/>
    </source>
</evidence>
<sequence>MRILRKLRLGTLFRGLSLLLEDVNPVYPMLLLACLITILFLKSSIEEETSKLNSRQDWNTATDSIFYPGCIDTQQYLGDANYMGQNATFLMLARNSELTEVLSTLENIESHFNQWFHYPYVFLNDEPFTEEFQHKVQQLISSEASFGILNEEQWTLTDSSDLDENIQVQGDRDILYGDNPSYHKMCRFYSGWFYRHELVQQYEWYWRLEPAVEFYCDLTYDPFFEMSKAGKKYGFTVIIPELQETIPSLFRSTLAYIRENQIKVGSLWKLFSMDHHLVSNLTSILDKLINYPDDIMDKISDEIAIEHLLDHGLDHKDTTISSFKKLLSRSTTPAPMMTRKYSDLQYNLCHFWSNFEIARVDIFDNEIYRGYFNHLDQSGGFWKERWGDAPVHSLGLSLTLNVSDIHYFRDIGYKHSTLQHCPKNAQGGELTYITTSNRWERKNEQNQYDKGIKTGSGCRCKCPNSAELEDNQSYCQEIWLNLIKDPHPNKPRKPIFEYNELKSVLKKDFLSNLKTS</sequence>
<reference evidence="7 8" key="1">
    <citation type="submission" date="2020-05" db="EMBL/GenBank/DDBJ databases">
        <authorList>
            <person name="Casaregola S."/>
            <person name="Devillers H."/>
            <person name="Grondin C."/>
        </authorList>
    </citation>
    <scope>NUCLEOTIDE SEQUENCE [LARGE SCALE GENOMIC DNA]</scope>
    <source>
        <strain evidence="7 8">CLIB 1767</strain>
    </source>
</reference>
<proteinExistence type="inferred from homology"/>
<dbReference type="GO" id="GO:0000026">
    <property type="term" value="F:alpha-1,2-mannosyltransferase activity"/>
    <property type="evidence" value="ECO:0007669"/>
    <property type="project" value="TreeGrafter"/>
</dbReference>
<organism evidence="7 8">
    <name type="scientific">Maudiozyma barnettii</name>
    <dbReference type="NCBI Taxonomy" id="61262"/>
    <lineage>
        <taxon>Eukaryota</taxon>
        <taxon>Fungi</taxon>
        <taxon>Dikarya</taxon>
        <taxon>Ascomycota</taxon>
        <taxon>Saccharomycotina</taxon>
        <taxon>Saccharomycetes</taxon>
        <taxon>Saccharomycetales</taxon>
        <taxon>Saccharomycetaceae</taxon>
        <taxon>Maudiozyma</taxon>
    </lineage>
</organism>
<comment type="similarity">
    <text evidence="2">Belongs to the glycosyltransferase 15 family.</text>
</comment>
<evidence type="ECO:0000256" key="3">
    <source>
        <dbReference type="ARBA" id="ARBA00022676"/>
    </source>
</evidence>
<evidence type="ECO:0000256" key="2">
    <source>
        <dbReference type="ARBA" id="ARBA00007677"/>
    </source>
</evidence>
<evidence type="ECO:0000313" key="7">
    <source>
        <dbReference type="EMBL" id="CAB4252790.1"/>
    </source>
</evidence>
<evidence type="ECO:0000256" key="1">
    <source>
        <dbReference type="ARBA" id="ARBA00004606"/>
    </source>
</evidence>
<dbReference type="PROSITE" id="PS51257">
    <property type="entry name" value="PROKAR_LIPOPROTEIN"/>
    <property type="match status" value="1"/>
</dbReference>
<dbReference type="GeneID" id="64855929"/>
<dbReference type="GO" id="GO:0006487">
    <property type="term" value="P:protein N-linked glycosylation"/>
    <property type="evidence" value="ECO:0007669"/>
    <property type="project" value="TreeGrafter"/>
</dbReference>
<dbReference type="GO" id="GO:0016020">
    <property type="term" value="C:membrane"/>
    <property type="evidence" value="ECO:0007669"/>
    <property type="project" value="UniProtKB-SubCell"/>
</dbReference>
<dbReference type="PANTHER" id="PTHR31121:SF2">
    <property type="entry name" value="MANNOSYLTRANSFERASE KTR5-RELATED"/>
    <property type="match status" value="1"/>
</dbReference>
<dbReference type="EMBL" id="CAEFZW010000002">
    <property type="protein sequence ID" value="CAB4252790.1"/>
    <property type="molecule type" value="Genomic_DNA"/>
</dbReference>